<dbReference type="EMBL" id="VSRR010102792">
    <property type="protein sequence ID" value="MPC95581.1"/>
    <property type="molecule type" value="Genomic_DNA"/>
</dbReference>
<organism evidence="2 3">
    <name type="scientific">Portunus trituberculatus</name>
    <name type="common">Swimming crab</name>
    <name type="synonym">Neptunus trituberculatus</name>
    <dbReference type="NCBI Taxonomy" id="210409"/>
    <lineage>
        <taxon>Eukaryota</taxon>
        <taxon>Metazoa</taxon>
        <taxon>Ecdysozoa</taxon>
        <taxon>Arthropoda</taxon>
        <taxon>Crustacea</taxon>
        <taxon>Multicrustacea</taxon>
        <taxon>Malacostraca</taxon>
        <taxon>Eumalacostraca</taxon>
        <taxon>Eucarida</taxon>
        <taxon>Decapoda</taxon>
        <taxon>Pleocyemata</taxon>
        <taxon>Brachyura</taxon>
        <taxon>Eubrachyura</taxon>
        <taxon>Portunoidea</taxon>
        <taxon>Portunidae</taxon>
        <taxon>Portuninae</taxon>
        <taxon>Portunus</taxon>
    </lineage>
</organism>
<evidence type="ECO:0000313" key="3">
    <source>
        <dbReference type="Proteomes" id="UP000324222"/>
    </source>
</evidence>
<name>A0A5B7JCB6_PORTR</name>
<proteinExistence type="predicted"/>
<accession>A0A5B7JCB6</accession>
<keyword evidence="3" id="KW-1185">Reference proteome</keyword>
<feature type="region of interest" description="Disordered" evidence="1">
    <location>
        <begin position="32"/>
        <end position="64"/>
    </location>
</feature>
<feature type="compositionally biased region" description="Acidic residues" evidence="1">
    <location>
        <begin position="32"/>
        <end position="41"/>
    </location>
</feature>
<reference evidence="2 3" key="1">
    <citation type="submission" date="2019-05" db="EMBL/GenBank/DDBJ databases">
        <title>Another draft genome of Portunus trituberculatus and its Hox gene families provides insights of decapod evolution.</title>
        <authorList>
            <person name="Jeong J.-H."/>
            <person name="Song I."/>
            <person name="Kim S."/>
            <person name="Choi T."/>
            <person name="Kim D."/>
            <person name="Ryu S."/>
            <person name="Kim W."/>
        </authorList>
    </citation>
    <scope>NUCLEOTIDE SEQUENCE [LARGE SCALE GENOMIC DNA]</scope>
    <source>
        <tissue evidence="2">Muscle</tissue>
    </source>
</reference>
<dbReference type="AlphaFoldDB" id="A0A5B7JCB6"/>
<sequence>MKKGTTSLTPEMRTYPINMKVVYHVEVEEAAEAEQEEEEVGIEAAGDGKNGGAFYSAACRNTTH</sequence>
<dbReference type="Proteomes" id="UP000324222">
    <property type="component" value="Unassembled WGS sequence"/>
</dbReference>
<evidence type="ECO:0000313" key="2">
    <source>
        <dbReference type="EMBL" id="MPC95581.1"/>
    </source>
</evidence>
<evidence type="ECO:0000256" key="1">
    <source>
        <dbReference type="SAM" id="MobiDB-lite"/>
    </source>
</evidence>
<protein>
    <submittedName>
        <fullName evidence="2">Uncharacterized protein</fullName>
    </submittedName>
</protein>
<comment type="caution">
    <text evidence="2">The sequence shown here is derived from an EMBL/GenBank/DDBJ whole genome shotgun (WGS) entry which is preliminary data.</text>
</comment>
<gene>
    <name evidence="2" type="ORF">E2C01_090799</name>
</gene>